<evidence type="ECO:0000313" key="2">
    <source>
        <dbReference type="Proteomes" id="UP000006457"/>
    </source>
</evidence>
<evidence type="ECO:0000313" key="1">
    <source>
        <dbReference type="EMBL" id="EIJ69513.1"/>
    </source>
</evidence>
<dbReference type="PANTHER" id="PTHR48079:SF6">
    <property type="entry name" value="NAD(P)-BINDING DOMAIN-CONTAINING PROTEIN-RELATED"/>
    <property type="match status" value="1"/>
</dbReference>
<dbReference type="GO" id="GO:0004029">
    <property type="term" value="F:aldehyde dehydrogenase (NAD+) activity"/>
    <property type="evidence" value="ECO:0007669"/>
    <property type="project" value="TreeGrafter"/>
</dbReference>
<dbReference type="RefSeq" id="WP_005760686.1">
    <property type="nucleotide sequence ID" value="NZ_AJSX01000030.1"/>
</dbReference>
<dbReference type="EMBL" id="AJSX01000030">
    <property type="protein sequence ID" value="EIJ69513.1"/>
    <property type="molecule type" value="Genomic_DNA"/>
</dbReference>
<sequence length="280" mass="31626">MNSVSIVGLGWLGYPLAKYLQRLGWEVKGSKRTHEGAEQMRLNRIESYALELTPELNVDPDDLTALLSVDALIINIPPSDYFFNIETYVQSVQNLVNEALLYGITHIIFISSTSVFPDISGNFSENSLPQPTSQMGKALLEVEQGLFNLKDIDVDIIRFAGLVGYERHPVYSLAGRENLSGGNMPVNLVHFDDCVRAIQLLLETPSNKRLYHLATPLHPKKAEYYPKMAEKFGVKAPHFICSEQDPQRIILANKICDELDFVYQYLDPEEFNTDSLVNFL</sequence>
<dbReference type="PATRIC" id="fig|1095749.3.peg.1067"/>
<dbReference type="Gene3D" id="3.40.50.720">
    <property type="entry name" value="NAD(P)-binding Rossmann-like Domain"/>
    <property type="match status" value="1"/>
</dbReference>
<proteinExistence type="predicted"/>
<dbReference type="PANTHER" id="PTHR48079">
    <property type="entry name" value="PROTEIN YEEZ"/>
    <property type="match status" value="1"/>
</dbReference>
<reference evidence="1 2" key="1">
    <citation type="submission" date="2012-03" db="EMBL/GenBank/DDBJ databases">
        <authorList>
            <person name="Harkins D.M."/>
            <person name="Madupu R."/>
            <person name="Durkin A.S."/>
            <person name="Torralba M."/>
            <person name="Methe B."/>
            <person name="Sutton G.G."/>
            <person name="Nelson K.E."/>
        </authorList>
    </citation>
    <scope>NUCLEOTIDE SEQUENCE [LARGE SCALE GENOMIC DNA]</scope>
    <source>
        <strain evidence="1 2">CCUG 2042</strain>
    </source>
</reference>
<gene>
    <name evidence="1" type="ORF">HMPREF1052_0868</name>
</gene>
<dbReference type="AlphaFoldDB" id="I3DCS0"/>
<protein>
    <submittedName>
        <fullName evidence="1">NAD dependent epimerase/dehydratase family protein</fullName>
    </submittedName>
</protein>
<dbReference type="eggNOG" id="COG0451">
    <property type="taxonomic scope" value="Bacteria"/>
</dbReference>
<dbReference type="SUPFAM" id="SSF51735">
    <property type="entry name" value="NAD(P)-binding Rossmann-fold domains"/>
    <property type="match status" value="1"/>
</dbReference>
<name>I3DCS0_9PAST</name>
<dbReference type="Proteomes" id="UP000006457">
    <property type="component" value="Unassembled WGS sequence"/>
</dbReference>
<dbReference type="GO" id="GO:0005737">
    <property type="term" value="C:cytoplasm"/>
    <property type="evidence" value="ECO:0007669"/>
    <property type="project" value="TreeGrafter"/>
</dbReference>
<accession>I3DCS0</accession>
<organism evidence="1 2">
    <name type="scientific">Pasteurella bettyae CCUG 2042</name>
    <dbReference type="NCBI Taxonomy" id="1095749"/>
    <lineage>
        <taxon>Bacteria</taxon>
        <taxon>Pseudomonadati</taxon>
        <taxon>Pseudomonadota</taxon>
        <taxon>Gammaproteobacteria</taxon>
        <taxon>Pasteurellales</taxon>
        <taxon>Pasteurellaceae</taxon>
        <taxon>Pasteurella</taxon>
    </lineage>
</organism>
<dbReference type="InterPro" id="IPR036291">
    <property type="entry name" value="NAD(P)-bd_dom_sf"/>
</dbReference>
<comment type="caution">
    <text evidence="1">The sequence shown here is derived from an EMBL/GenBank/DDBJ whole genome shotgun (WGS) entry which is preliminary data.</text>
</comment>
<dbReference type="OrthoDB" id="751203at2"/>
<dbReference type="InterPro" id="IPR051783">
    <property type="entry name" value="NAD(P)-dependent_oxidoreduct"/>
</dbReference>
<keyword evidence="2" id="KW-1185">Reference proteome</keyword>